<proteinExistence type="predicted"/>
<dbReference type="InterPro" id="IPR000086">
    <property type="entry name" value="NUDIX_hydrolase_dom"/>
</dbReference>
<name>A0A1S1QIR0_9ACTN</name>
<evidence type="ECO:0000256" key="4">
    <source>
        <dbReference type="ARBA" id="ARBA00022801"/>
    </source>
</evidence>
<keyword evidence="5" id="KW-0460">Magnesium</keyword>
<organism evidence="8 9">
    <name type="scientific">Parafrankia colletiae</name>
    <dbReference type="NCBI Taxonomy" id="573497"/>
    <lineage>
        <taxon>Bacteria</taxon>
        <taxon>Bacillati</taxon>
        <taxon>Actinomycetota</taxon>
        <taxon>Actinomycetes</taxon>
        <taxon>Frankiales</taxon>
        <taxon>Frankiaceae</taxon>
        <taxon>Parafrankia</taxon>
    </lineage>
</organism>
<comment type="cofactor">
    <cofactor evidence="1">
        <name>Mn(2+)</name>
        <dbReference type="ChEBI" id="CHEBI:29035"/>
    </cofactor>
</comment>
<dbReference type="SUPFAM" id="SSF55811">
    <property type="entry name" value="Nudix"/>
    <property type="match status" value="1"/>
</dbReference>
<reference evidence="9" key="1">
    <citation type="submission" date="2016-07" db="EMBL/GenBank/DDBJ databases">
        <title>Sequence Frankia sp. strain CcI1.17.</title>
        <authorList>
            <person name="Ghodhbane-Gtari F."/>
            <person name="Swanson E."/>
            <person name="Gueddou A."/>
            <person name="Morris K."/>
            <person name="Hezbri K."/>
            <person name="Ktari A."/>
            <person name="Nouioui I."/>
            <person name="Abebe-Akele F."/>
            <person name="Simpson S."/>
            <person name="Thomas K."/>
            <person name="Gtari M."/>
            <person name="Tisa L.S."/>
            <person name="Hurst S."/>
        </authorList>
    </citation>
    <scope>NUCLEOTIDE SEQUENCE [LARGE SCALE GENOMIC DNA]</scope>
    <source>
        <strain evidence="9">Cc1.17</strain>
    </source>
</reference>
<protein>
    <submittedName>
        <fullName evidence="8">NUDIX hydrolase</fullName>
    </submittedName>
</protein>
<dbReference type="PANTHER" id="PTHR12318:SF0">
    <property type="entry name" value="ACYL-COENZYME A DIPHOSPHATASE NUDT19"/>
    <property type="match status" value="1"/>
</dbReference>
<dbReference type="Proteomes" id="UP000179627">
    <property type="component" value="Unassembled WGS sequence"/>
</dbReference>
<dbReference type="PANTHER" id="PTHR12318">
    <property type="entry name" value="TESTOSTERONE-REGULATED PROTEIN RP2"/>
    <property type="match status" value="1"/>
</dbReference>
<evidence type="ECO:0000256" key="2">
    <source>
        <dbReference type="ARBA" id="ARBA00001946"/>
    </source>
</evidence>
<accession>A0A1S1QIR0</accession>
<keyword evidence="3" id="KW-0479">Metal-binding</keyword>
<evidence type="ECO:0000256" key="1">
    <source>
        <dbReference type="ARBA" id="ARBA00001936"/>
    </source>
</evidence>
<evidence type="ECO:0000256" key="3">
    <source>
        <dbReference type="ARBA" id="ARBA00022723"/>
    </source>
</evidence>
<dbReference type="Pfam" id="PF00293">
    <property type="entry name" value="NUDIX"/>
    <property type="match status" value="1"/>
</dbReference>
<comment type="cofactor">
    <cofactor evidence="2">
        <name>Mg(2+)</name>
        <dbReference type="ChEBI" id="CHEBI:18420"/>
    </cofactor>
</comment>
<comment type="caution">
    <text evidence="8">The sequence shown here is derived from an EMBL/GenBank/DDBJ whole genome shotgun (WGS) entry which is preliminary data.</text>
</comment>
<dbReference type="Gene3D" id="3.90.79.10">
    <property type="entry name" value="Nucleoside Triphosphate Pyrophosphohydrolase"/>
    <property type="match status" value="2"/>
</dbReference>
<keyword evidence="4 8" id="KW-0378">Hydrolase</keyword>
<evidence type="ECO:0000259" key="7">
    <source>
        <dbReference type="PROSITE" id="PS51462"/>
    </source>
</evidence>
<keyword evidence="9" id="KW-1185">Reference proteome</keyword>
<dbReference type="OrthoDB" id="7183442at2"/>
<dbReference type="CDD" id="cd18870">
    <property type="entry name" value="NUDIX_AcylCoAdiphos_Nudt19"/>
    <property type="match status" value="1"/>
</dbReference>
<dbReference type="PROSITE" id="PS51462">
    <property type="entry name" value="NUDIX"/>
    <property type="match status" value="1"/>
</dbReference>
<gene>
    <name evidence="8" type="ORF">CC117_22815</name>
</gene>
<dbReference type="InterPro" id="IPR039121">
    <property type="entry name" value="NUDT19"/>
</dbReference>
<dbReference type="InterPro" id="IPR015797">
    <property type="entry name" value="NUDIX_hydrolase-like_dom_sf"/>
</dbReference>
<feature type="domain" description="Nudix hydrolase" evidence="7">
    <location>
        <begin position="6"/>
        <end position="162"/>
    </location>
</feature>
<evidence type="ECO:0000313" key="9">
    <source>
        <dbReference type="Proteomes" id="UP000179627"/>
    </source>
</evidence>
<evidence type="ECO:0000256" key="6">
    <source>
        <dbReference type="ARBA" id="ARBA00023211"/>
    </source>
</evidence>
<sequence>MTQPPSLVPAASAVLLRDRPSGPEVLMLRRSLTASFAPGAWVFPGGRVDAGDGDVDGGIVGAASAELAAARRAAVRETAEEAGLVIDGAALIPLARWCPPATAARRFLTWILLGRAPDQPVAVDGGEITEHCWVRPAEALAARDRGDLDLLPPTWVTLWTLTPHASVEDVLTSAAAAPPELFETRFVRVAEGLVAMWHGDGEYDDAADTTRHGARHRLWMLNTGWRYERHA</sequence>
<evidence type="ECO:0000256" key="5">
    <source>
        <dbReference type="ARBA" id="ARBA00022842"/>
    </source>
</evidence>
<evidence type="ECO:0000313" key="8">
    <source>
        <dbReference type="EMBL" id="OHV33496.1"/>
    </source>
</evidence>
<dbReference type="GO" id="GO:0016818">
    <property type="term" value="F:hydrolase activity, acting on acid anhydrides, in phosphorus-containing anhydrides"/>
    <property type="evidence" value="ECO:0007669"/>
    <property type="project" value="InterPro"/>
</dbReference>
<keyword evidence="6" id="KW-0464">Manganese</keyword>
<dbReference type="EMBL" id="MBLM01000131">
    <property type="protein sequence ID" value="OHV33496.1"/>
    <property type="molecule type" value="Genomic_DNA"/>
</dbReference>
<dbReference type="AlphaFoldDB" id="A0A1S1QIR0"/>
<dbReference type="RefSeq" id="WP_071087041.1">
    <property type="nucleotide sequence ID" value="NZ_MBLM01000131.1"/>
</dbReference>
<dbReference type="GO" id="GO:0046872">
    <property type="term" value="F:metal ion binding"/>
    <property type="evidence" value="ECO:0007669"/>
    <property type="project" value="UniProtKB-KW"/>
</dbReference>